<dbReference type="PROSITE" id="PS51747">
    <property type="entry name" value="CYT_DCMP_DEAMINASES_2"/>
    <property type="match status" value="2"/>
</dbReference>
<evidence type="ECO:0000256" key="1">
    <source>
        <dbReference type="ARBA" id="ARBA00006576"/>
    </source>
</evidence>
<dbReference type="InterPro" id="IPR002125">
    <property type="entry name" value="CMP_dCMP_dom"/>
</dbReference>
<proteinExistence type="inferred from homology"/>
<keyword evidence="4 6" id="KW-0378">Hydrolase</keyword>
<protein>
    <recommendedName>
        <fullName evidence="6">Cytidine deaminase</fullName>
        <ecNumber evidence="6">3.5.4.5</ecNumber>
    </recommendedName>
    <alternativeName>
        <fullName evidence="6">Cytidine aminohydrolase</fullName>
        <shortName evidence="6">CDA</shortName>
    </alternativeName>
</protein>
<evidence type="ECO:0000259" key="10">
    <source>
        <dbReference type="PROSITE" id="PS51747"/>
    </source>
</evidence>
<feature type="active site" description="Proton donor" evidence="6 7">
    <location>
        <position position="115"/>
    </location>
</feature>
<dbReference type="RefSeq" id="WP_034613107.1">
    <property type="nucleotide sequence ID" value="NZ_JSUM01000003.1"/>
</dbReference>
<comment type="caution">
    <text evidence="11">The sequence shown here is derived from an EMBL/GenBank/DDBJ whole genome shotgun (WGS) entry which is preliminary data.</text>
</comment>
<dbReference type="Gene3D" id="3.40.140.10">
    <property type="entry name" value="Cytidine Deaminase, domain 2"/>
    <property type="match status" value="2"/>
</dbReference>
<dbReference type="PROSITE" id="PS00903">
    <property type="entry name" value="CYT_DCMP_DEAMINASES_1"/>
    <property type="match status" value="1"/>
</dbReference>
<evidence type="ECO:0000256" key="3">
    <source>
        <dbReference type="ARBA" id="ARBA00022723"/>
    </source>
</evidence>
<sequence>MPNHYRSNSHISEKVRSACAKLPNQDLAKTILTILTEQRFVGRLPHFTVEHLCRKFELTPRELSITLLPIAAAYSLPPISRFYVGAIAIGTSGNFYFGANMEFVDTGMQQTVHAEQSAIAHAWMQGETGIQEISVNYAPCGHCRQFMNELNDAEKLVINLPESRNNSLHSYLPNNFGPKDLNVTELLLMPRNHGLGLLNTDDLLIDTALEAINISHAPYSGAYAGAALETEDHFYFIGSYAENAAFNPSLPALQVAINNLILNGFELQNIKRAVLIEKKADISQKVMAKQLLATLCKLPLQYIAIE</sequence>
<evidence type="ECO:0000313" key="12">
    <source>
        <dbReference type="Proteomes" id="UP000030380"/>
    </source>
</evidence>
<dbReference type="GO" id="GO:0072527">
    <property type="term" value="P:pyrimidine-containing compound metabolic process"/>
    <property type="evidence" value="ECO:0007669"/>
    <property type="project" value="UniProtKB-ARBA"/>
</dbReference>
<dbReference type="SUPFAM" id="SSF53927">
    <property type="entry name" value="Cytidine deaminase-like"/>
    <property type="match status" value="2"/>
</dbReference>
<evidence type="ECO:0000256" key="7">
    <source>
        <dbReference type="PIRSR" id="PIRSR006334-1"/>
    </source>
</evidence>
<dbReference type="Pfam" id="PF00383">
    <property type="entry name" value="dCMP_cyt_deam_1"/>
    <property type="match status" value="1"/>
</dbReference>
<evidence type="ECO:0000256" key="2">
    <source>
        <dbReference type="ARBA" id="ARBA00011738"/>
    </source>
</evidence>
<dbReference type="STRING" id="505317.OA57_02730"/>
<comment type="cofactor">
    <cofactor evidence="6 9">
        <name>Zn(2+)</name>
        <dbReference type="ChEBI" id="CHEBI:29105"/>
    </cofactor>
    <text evidence="6 9">Binds 1 zinc ion.</text>
</comment>
<comment type="similarity">
    <text evidence="1 6">Belongs to the cytidine and deoxycytidylate deaminase family.</text>
</comment>
<evidence type="ECO:0000256" key="9">
    <source>
        <dbReference type="PIRSR" id="PIRSR006334-3"/>
    </source>
</evidence>
<dbReference type="InterPro" id="IPR016193">
    <property type="entry name" value="Cytidine_deaminase-like"/>
</dbReference>
<name>A0A0A3ATW7_9PAST</name>
<keyword evidence="5 6" id="KW-0862">Zinc</keyword>
<feature type="binding site" evidence="6 9">
    <location>
        <position position="143"/>
    </location>
    <ligand>
        <name>Zn(2+)</name>
        <dbReference type="ChEBI" id="CHEBI:29105"/>
        <note>catalytic</note>
    </ligand>
</feature>
<feature type="binding site" evidence="6 9">
    <location>
        <position position="140"/>
    </location>
    <ligand>
        <name>Zn(2+)</name>
        <dbReference type="ChEBI" id="CHEBI:29105"/>
        <note>catalytic</note>
    </ligand>
</feature>
<dbReference type="InterPro" id="IPR020797">
    <property type="entry name" value="Cytidine_deaminase_bacteria"/>
</dbReference>
<dbReference type="GO" id="GO:0042802">
    <property type="term" value="F:identical protein binding"/>
    <property type="evidence" value="ECO:0007669"/>
    <property type="project" value="UniProtKB-ARBA"/>
</dbReference>
<reference evidence="11 12" key="1">
    <citation type="submission" date="2014-11" db="EMBL/GenBank/DDBJ databases">
        <title>Draft genome sequence of Chelonobacter oris 1662T, associated with respiratory disease in Hermann's Tortoises.</title>
        <authorList>
            <person name="Kudirkiene E."/>
            <person name="Hansen M.J."/>
            <person name="Bojesen A.M."/>
        </authorList>
    </citation>
    <scope>NUCLEOTIDE SEQUENCE [LARGE SCALE GENOMIC DNA]</scope>
    <source>
        <strain evidence="11 12">1662</strain>
    </source>
</reference>
<evidence type="ECO:0000256" key="6">
    <source>
        <dbReference type="HAMAP-Rule" id="MF_01558"/>
    </source>
</evidence>
<accession>A0A0A3ATW7</accession>
<comment type="catalytic activity">
    <reaction evidence="6">
        <text>cytidine + H2O + H(+) = uridine + NH4(+)</text>
        <dbReference type="Rhea" id="RHEA:16069"/>
        <dbReference type="ChEBI" id="CHEBI:15377"/>
        <dbReference type="ChEBI" id="CHEBI:15378"/>
        <dbReference type="ChEBI" id="CHEBI:16704"/>
        <dbReference type="ChEBI" id="CHEBI:17562"/>
        <dbReference type="ChEBI" id="CHEBI:28938"/>
        <dbReference type="EC" id="3.5.4.5"/>
    </reaction>
</comment>
<keyword evidence="3 6" id="KW-0479">Metal-binding</keyword>
<dbReference type="EC" id="3.5.4.5" evidence="6"/>
<evidence type="ECO:0000313" key="11">
    <source>
        <dbReference type="EMBL" id="KGQ71162.1"/>
    </source>
</evidence>
<dbReference type="InterPro" id="IPR050202">
    <property type="entry name" value="Cyt/Deoxycyt_deaminase"/>
</dbReference>
<dbReference type="GO" id="GO:0008270">
    <property type="term" value="F:zinc ion binding"/>
    <property type="evidence" value="ECO:0007669"/>
    <property type="project" value="UniProtKB-UniRule"/>
</dbReference>
<dbReference type="Pfam" id="PF08211">
    <property type="entry name" value="dCMP_cyt_deam_2"/>
    <property type="match status" value="1"/>
</dbReference>
<comment type="function">
    <text evidence="6">This enzyme scavenges exogenous and endogenous cytidine and 2'-deoxycytidine for UMP synthesis.</text>
</comment>
<evidence type="ECO:0000256" key="4">
    <source>
        <dbReference type="ARBA" id="ARBA00022801"/>
    </source>
</evidence>
<dbReference type="PANTHER" id="PTHR11644:SF2">
    <property type="entry name" value="CYTIDINE DEAMINASE"/>
    <property type="match status" value="1"/>
</dbReference>
<dbReference type="GO" id="GO:0004126">
    <property type="term" value="F:cytidine deaminase activity"/>
    <property type="evidence" value="ECO:0007669"/>
    <property type="project" value="UniProtKB-UniRule"/>
</dbReference>
<dbReference type="NCBIfam" id="TIGR01355">
    <property type="entry name" value="cyt_deam_dimer"/>
    <property type="match status" value="1"/>
</dbReference>
<dbReference type="FunFam" id="3.40.140.10:FF:000007">
    <property type="entry name" value="Cytidine deaminase"/>
    <property type="match status" value="1"/>
</dbReference>
<evidence type="ECO:0000256" key="5">
    <source>
        <dbReference type="ARBA" id="ARBA00022833"/>
    </source>
</evidence>
<dbReference type="Proteomes" id="UP000030380">
    <property type="component" value="Unassembled WGS sequence"/>
</dbReference>
<dbReference type="PIRSF" id="PIRSF006334">
    <property type="entry name" value="Cdd_plus_pseudo"/>
    <property type="match status" value="1"/>
</dbReference>
<feature type="binding site" evidence="6 9">
    <location>
        <position position="113"/>
    </location>
    <ligand>
        <name>Zn(2+)</name>
        <dbReference type="ChEBI" id="CHEBI:29105"/>
        <note>catalytic</note>
    </ligand>
</feature>
<dbReference type="InterPro" id="IPR016192">
    <property type="entry name" value="APOBEC/CMP_deaminase_Zn-bd"/>
</dbReference>
<keyword evidence="12" id="KW-1185">Reference proteome</keyword>
<evidence type="ECO:0000256" key="8">
    <source>
        <dbReference type="PIRSR" id="PIRSR006334-2"/>
    </source>
</evidence>
<dbReference type="InterPro" id="IPR006263">
    <property type="entry name" value="Cyt_deam_dimer"/>
</dbReference>
<feature type="binding site" evidence="6 8">
    <location>
        <begin position="100"/>
        <end position="102"/>
    </location>
    <ligand>
        <name>substrate</name>
    </ligand>
</feature>
<dbReference type="HAMAP" id="MF_01558">
    <property type="entry name" value="Cyt_deam"/>
    <property type="match status" value="1"/>
</dbReference>
<organism evidence="11 12">
    <name type="scientific">Chelonobacter oris</name>
    <dbReference type="NCBI Taxonomy" id="505317"/>
    <lineage>
        <taxon>Bacteria</taxon>
        <taxon>Pseudomonadati</taxon>
        <taxon>Pseudomonadota</taxon>
        <taxon>Gammaproteobacteria</taxon>
        <taxon>Pasteurellales</taxon>
        <taxon>Pasteurellaceae</taxon>
        <taxon>Chelonobacter</taxon>
    </lineage>
</organism>
<dbReference type="PANTHER" id="PTHR11644">
    <property type="entry name" value="CYTIDINE DEAMINASE"/>
    <property type="match status" value="1"/>
</dbReference>
<comment type="subunit">
    <text evidence="2 6">Homodimer.</text>
</comment>
<comment type="catalytic activity">
    <reaction evidence="6">
        <text>2'-deoxycytidine + H2O + H(+) = 2'-deoxyuridine + NH4(+)</text>
        <dbReference type="Rhea" id="RHEA:13433"/>
        <dbReference type="ChEBI" id="CHEBI:15377"/>
        <dbReference type="ChEBI" id="CHEBI:15378"/>
        <dbReference type="ChEBI" id="CHEBI:15698"/>
        <dbReference type="ChEBI" id="CHEBI:16450"/>
        <dbReference type="ChEBI" id="CHEBI:28938"/>
        <dbReference type="EC" id="3.5.4.5"/>
    </reaction>
</comment>
<feature type="domain" description="CMP/dCMP-type deaminase" evidence="10">
    <location>
        <begin position="199"/>
        <end position="306"/>
    </location>
</feature>
<gene>
    <name evidence="6" type="primary">cdd</name>
    <name evidence="11" type="ORF">OA57_02730</name>
</gene>
<dbReference type="CDD" id="cd01283">
    <property type="entry name" value="cytidine_deaminase"/>
    <property type="match status" value="2"/>
</dbReference>
<dbReference type="GO" id="GO:0055086">
    <property type="term" value="P:nucleobase-containing small molecule metabolic process"/>
    <property type="evidence" value="ECO:0007669"/>
    <property type="project" value="UniProtKB-ARBA"/>
</dbReference>
<dbReference type="GO" id="GO:0005829">
    <property type="term" value="C:cytosol"/>
    <property type="evidence" value="ECO:0007669"/>
    <property type="project" value="TreeGrafter"/>
</dbReference>
<feature type="domain" description="CMP/dCMP-type deaminase" evidence="10">
    <location>
        <begin position="59"/>
        <end position="179"/>
    </location>
</feature>
<dbReference type="OrthoDB" id="9795347at2"/>
<dbReference type="InterPro" id="IPR013171">
    <property type="entry name" value="Cyd/dCyd_deaminase_Zn-bd"/>
</dbReference>
<dbReference type="EMBL" id="JSUM01000003">
    <property type="protein sequence ID" value="KGQ71162.1"/>
    <property type="molecule type" value="Genomic_DNA"/>
</dbReference>
<dbReference type="NCBIfam" id="NF006537">
    <property type="entry name" value="PRK09027.1"/>
    <property type="match status" value="1"/>
</dbReference>
<dbReference type="AlphaFoldDB" id="A0A0A3ATW7"/>